<protein>
    <submittedName>
        <fullName evidence="4">Distal membrane arm assembly component 1</fullName>
    </submittedName>
</protein>
<feature type="transmembrane region" description="Helical" evidence="2">
    <location>
        <begin position="84"/>
        <end position="102"/>
    </location>
</feature>
<dbReference type="Proteomes" id="UP000694414">
    <property type="component" value="Unplaced"/>
</dbReference>
<dbReference type="InterPro" id="IPR053117">
    <property type="entry name" value="DMAC_Protein"/>
</dbReference>
<keyword evidence="2" id="KW-0472">Membrane</keyword>
<keyword evidence="2" id="KW-1133">Transmembrane helix</keyword>
<dbReference type="AlphaFoldDB" id="A0A8C8YIH3"/>
<evidence type="ECO:0000313" key="5">
    <source>
        <dbReference type="Proteomes" id="UP000694414"/>
    </source>
</evidence>
<dbReference type="GeneTree" id="ENSGT00390000003343"/>
<feature type="transmembrane region" description="Helical" evidence="2">
    <location>
        <begin position="52"/>
        <end position="69"/>
    </location>
</feature>
<proteinExistence type="predicted"/>
<dbReference type="Ensembl" id="ENSPSMT00000003248.1">
    <property type="protein sequence ID" value="ENSPSMP00000002710.1"/>
    <property type="gene ID" value="ENSPSMG00000002164.1"/>
</dbReference>
<dbReference type="PANTHER" id="PTHR36469">
    <property type="entry name" value="DISTAL MEMBRANE-ARM ASSEMBLY COMPLEX PROTEIN 1"/>
    <property type="match status" value="1"/>
</dbReference>
<evidence type="ECO:0000256" key="1">
    <source>
        <dbReference type="SAM" id="MobiDB-lite"/>
    </source>
</evidence>
<name>A0A8C8YIH3_PROSS</name>
<sequence length="112" mass="11620">MGSLMSQPFEEVKVAAPPQAASPPTPAPPATPGAPAPPAQAPAFKNCWSCRVLSGFGLMGAGGYVYLVSRKPMKLGYPPSPGTIAQMVVGISIFCWGVVILTDPKGKSYRTD</sequence>
<evidence type="ECO:0000256" key="2">
    <source>
        <dbReference type="SAM" id="Phobius"/>
    </source>
</evidence>
<dbReference type="PANTHER" id="PTHR36469:SF1">
    <property type="entry name" value="DISTAL MEMBRANE-ARM ASSEMBLY COMPLEX PROTEIN 1"/>
    <property type="match status" value="1"/>
</dbReference>
<organism evidence="4 5">
    <name type="scientific">Prolemur simus</name>
    <name type="common">Greater bamboo lemur</name>
    <name type="synonym">Hapalemur simus</name>
    <dbReference type="NCBI Taxonomy" id="1328070"/>
    <lineage>
        <taxon>Eukaryota</taxon>
        <taxon>Metazoa</taxon>
        <taxon>Chordata</taxon>
        <taxon>Craniata</taxon>
        <taxon>Vertebrata</taxon>
        <taxon>Euteleostomi</taxon>
        <taxon>Mammalia</taxon>
        <taxon>Eutheria</taxon>
        <taxon>Euarchontoglires</taxon>
        <taxon>Primates</taxon>
        <taxon>Strepsirrhini</taxon>
        <taxon>Lemuriformes</taxon>
        <taxon>Lemuridae</taxon>
        <taxon>Prolemur</taxon>
    </lineage>
</organism>
<dbReference type="GO" id="GO:0032981">
    <property type="term" value="P:mitochondrial respiratory chain complex I assembly"/>
    <property type="evidence" value="ECO:0007669"/>
    <property type="project" value="Ensembl"/>
</dbReference>
<keyword evidence="5" id="KW-1185">Reference proteome</keyword>
<evidence type="ECO:0000313" key="4">
    <source>
        <dbReference type="Ensembl" id="ENSPSMP00000002710.1"/>
    </source>
</evidence>
<dbReference type="GO" id="GO:0005743">
    <property type="term" value="C:mitochondrial inner membrane"/>
    <property type="evidence" value="ECO:0007669"/>
    <property type="project" value="Ensembl"/>
</dbReference>
<feature type="domain" description="Distal membrane-arm assembly complex protein 1-like" evidence="3">
    <location>
        <begin position="46"/>
        <end position="92"/>
    </location>
</feature>
<evidence type="ECO:0000259" key="3">
    <source>
        <dbReference type="Pfam" id="PF15055"/>
    </source>
</evidence>
<reference evidence="4" key="2">
    <citation type="submission" date="2025-09" db="UniProtKB">
        <authorList>
            <consortium name="Ensembl"/>
        </authorList>
    </citation>
    <scope>IDENTIFICATION</scope>
</reference>
<dbReference type="Pfam" id="PF15055">
    <property type="entry name" value="DMAC1_Dmo2"/>
    <property type="match status" value="1"/>
</dbReference>
<accession>A0A8C8YIH3</accession>
<keyword evidence="2" id="KW-0812">Transmembrane</keyword>
<feature type="region of interest" description="Disordered" evidence="1">
    <location>
        <begin position="1"/>
        <end position="39"/>
    </location>
</feature>
<feature type="compositionally biased region" description="Pro residues" evidence="1">
    <location>
        <begin position="20"/>
        <end position="39"/>
    </location>
</feature>
<dbReference type="InterPro" id="IPR028036">
    <property type="entry name" value="DMAC1-like_dom"/>
</dbReference>
<reference evidence="4" key="1">
    <citation type="submission" date="2025-08" db="UniProtKB">
        <authorList>
            <consortium name="Ensembl"/>
        </authorList>
    </citation>
    <scope>IDENTIFICATION</scope>
</reference>
<gene>
    <name evidence="4" type="primary">DMAC1</name>
</gene>